<dbReference type="EMBL" id="VMNH01000024">
    <property type="protein sequence ID" value="TVO70464.1"/>
    <property type="molecule type" value="Genomic_DNA"/>
</dbReference>
<sequence length="235" mass="27196">MAKEDARLPADIGCLDTENLRVTLISTVGAHCDVWQTAGYHFEKEKNRTFDMVIKRHTLSCTPMEAKIYRRDYSQLKTLLHDIIPEAIFVRTRVDGEHNILVFARAFTPWFNLANPAVAEDAIPLMAKLPKARRQLCLFLDIVKRIREVDHKVIDLYGLDNLVLDKNKDVRYLDSFEVFFHEDMLYILDDPCEDLREKIHVSLKRLEYLEDLLEKSTALAVSLDAESSLETEGMQ</sequence>
<protein>
    <submittedName>
        <fullName evidence="1">Uncharacterized protein</fullName>
    </submittedName>
</protein>
<evidence type="ECO:0000313" key="2">
    <source>
        <dbReference type="Proteomes" id="UP000316649"/>
    </source>
</evidence>
<keyword evidence="2" id="KW-1185">Reference proteome</keyword>
<accession>A0A558DPS2</accession>
<dbReference type="OrthoDB" id="5794430at2"/>
<evidence type="ECO:0000313" key="1">
    <source>
        <dbReference type="EMBL" id="TVO70464.1"/>
    </source>
</evidence>
<dbReference type="RefSeq" id="WP_144360179.1">
    <property type="nucleotide sequence ID" value="NZ_VMNH01000024.1"/>
</dbReference>
<organism evidence="1 2">
    <name type="scientific">Sedimenticola selenatireducens</name>
    <dbReference type="NCBI Taxonomy" id="191960"/>
    <lineage>
        <taxon>Bacteria</taxon>
        <taxon>Pseudomonadati</taxon>
        <taxon>Pseudomonadota</taxon>
        <taxon>Gammaproteobacteria</taxon>
        <taxon>Chromatiales</taxon>
        <taxon>Sedimenticolaceae</taxon>
        <taxon>Sedimenticola</taxon>
    </lineage>
</organism>
<dbReference type="Proteomes" id="UP000316649">
    <property type="component" value="Unassembled WGS sequence"/>
</dbReference>
<reference evidence="1 2" key="1">
    <citation type="submission" date="2019-07" db="EMBL/GenBank/DDBJ databases">
        <title>The pathways for chlorine oxyanion respiration interact through the shared metabolite chlorate.</title>
        <authorList>
            <person name="Barnum T.P."/>
            <person name="Cheng Y."/>
            <person name="Hill K.A."/>
            <person name="Lucas L.N."/>
            <person name="Carlson H.K."/>
            <person name="Coates J.D."/>
        </authorList>
    </citation>
    <scope>NUCLEOTIDE SEQUENCE [LARGE SCALE GENOMIC DNA]</scope>
    <source>
        <strain evidence="1 2">BK-1</strain>
    </source>
</reference>
<name>A0A558DPS2_9GAMM</name>
<gene>
    <name evidence="1" type="ORF">FHP88_16385</name>
</gene>
<dbReference type="AlphaFoldDB" id="A0A558DPS2"/>
<comment type="caution">
    <text evidence="1">The sequence shown here is derived from an EMBL/GenBank/DDBJ whole genome shotgun (WGS) entry which is preliminary data.</text>
</comment>
<proteinExistence type="predicted"/>